<sequence>MNVLALPALRLTALRDVQEKRLTALIASDSAWSALRGTLQLPLLTQAHPIENSREFFEYLAAKFPTDAEIIYAVGADETVLNAAKYVAQRVKRPLVIVPEALSSAECLTPYIHLNTERLVTGAASEVILDVALLNQNLPIGAIVDVLSIITALMDWNYAHQHNRTAPEAPYRPWVASLMAGFAAQALKIAEGIGKGEPEATNHLLELLCLTVQMDNLLGHQCGSHGTEHLFALALAQQPEGAAISYADRVACGILIASALHKKDVAPLRKALESAGLHPTAVPSPLARAALNALPDLAKKHQAPYSIAHDLQPNSEALETALQRAGLS</sequence>
<comment type="caution">
    <text evidence="1">The sequence shown here is derived from an EMBL/GenBank/DDBJ whole genome shotgun (WGS) entry which is preliminary data.</text>
</comment>
<organism evidence="1 2">
    <name type="scientific">Candidatus Thermofonsia Clade 1 bacterium</name>
    <dbReference type="NCBI Taxonomy" id="2364210"/>
    <lineage>
        <taxon>Bacteria</taxon>
        <taxon>Bacillati</taxon>
        <taxon>Chloroflexota</taxon>
        <taxon>Candidatus Thermofontia</taxon>
        <taxon>Candidatus Thermofonsia Clade 1</taxon>
    </lineage>
</organism>
<dbReference type="Proteomes" id="UP000229681">
    <property type="component" value="Unassembled WGS sequence"/>
</dbReference>
<dbReference type="Gene3D" id="1.20.1090.10">
    <property type="entry name" value="Dehydroquinate synthase-like - alpha domain"/>
    <property type="match status" value="1"/>
</dbReference>
<dbReference type="SUPFAM" id="SSF56796">
    <property type="entry name" value="Dehydroquinate synthase-like"/>
    <property type="match status" value="1"/>
</dbReference>
<dbReference type="AlphaFoldDB" id="A0A2M8PIB7"/>
<name>A0A2M8PIB7_9CHLR</name>
<evidence type="ECO:0000313" key="1">
    <source>
        <dbReference type="EMBL" id="PJF37287.1"/>
    </source>
</evidence>
<gene>
    <name evidence="1" type="ORF">CUN49_01130</name>
</gene>
<proteinExistence type="predicted"/>
<reference evidence="1 2" key="1">
    <citation type="submission" date="2017-11" db="EMBL/GenBank/DDBJ databases">
        <title>Evolution of Phototrophy in the Chloroflexi Phylum Driven by Horizontal Gene Transfer.</title>
        <authorList>
            <person name="Ward L.M."/>
            <person name="Hemp J."/>
            <person name="Shih P.M."/>
            <person name="Mcglynn S.E."/>
            <person name="Fischer W."/>
        </authorList>
    </citation>
    <scope>NUCLEOTIDE SEQUENCE [LARGE SCALE GENOMIC DNA]</scope>
    <source>
        <strain evidence="1">JP3_13</strain>
    </source>
</reference>
<evidence type="ECO:0008006" key="3">
    <source>
        <dbReference type="Google" id="ProtNLM"/>
    </source>
</evidence>
<dbReference type="EMBL" id="PGTM01000007">
    <property type="protein sequence ID" value="PJF37287.1"/>
    <property type="molecule type" value="Genomic_DNA"/>
</dbReference>
<accession>A0A2M8PIB7</accession>
<dbReference type="Gene3D" id="3.40.50.1970">
    <property type="match status" value="1"/>
</dbReference>
<evidence type="ECO:0000313" key="2">
    <source>
        <dbReference type="Proteomes" id="UP000229681"/>
    </source>
</evidence>
<protein>
    <recommendedName>
        <fullName evidence="3">Iron-containing alcohol dehydrogenase</fullName>
    </recommendedName>
</protein>